<gene>
    <name evidence="4" type="ORF">MKW98_009460</name>
</gene>
<evidence type="ECO:0000313" key="4">
    <source>
        <dbReference type="EMBL" id="KAI3906552.1"/>
    </source>
</evidence>
<evidence type="ECO:0000256" key="1">
    <source>
        <dbReference type="ARBA" id="ARBA00007843"/>
    </source>
</evidence>
<evidence type="ECO:0000259" key="3">
    <source>
        <dbReference type="PROSITE" id="PS50213"/>
    </source>
</evidence>
<accession>A0AAD4SG59</accession>
<organism evidence="4 5">
    <name type="scientific">Papaver atlanticum</name>
    <dbReference type="NCBI Taxonomy" id="357466"/>
    <lineage>
        <taxon>Eukaryota</taxon>
        <taxon>Viridiplantae</taxon>
        <taxon>Streptophyta</taxon>
        <taxon>Embryophyta</taxon>
        <taxon>Tracheophyta</taxon>
        <taxon>Spermatophyta</taxon>
        <taxon>Magnoliopsida</taxon>
        <taxon>Ranunculales</taxon>
        <taxon>Papaveraceae</taxon>
        <taxon>Papaveroideae</taxon>
        <taxon>Papaver</taxon>
    </lineage>
</organism>
<dbReference type="PROSITE" id="PS50213">
    <property type="entry name" value="FAS1"/>
    <property type="match status" value="1"/>
</dbReference>
<dbReference type="PANTHER" id="PTHR37232">
    <property type="entry name" value="FASCICLIN DOMAIN PROTEIN"/>
    <property type="match status" value="1"/>
</dbReference>
<keyword evidence="2" id="KW-1133">Transmembrane helix</keyword>
<dbReference type="EMBL" id="JAJJMB010010755">
    <property type="protein sequence ID" value="KAI3906552.1"/>
    <property type="molecule type" value="Genomic_DNA"/>
</dbReference>
<dbReference type="PROSITE" id="PS51257">
    <property type="entry name" value="PROKAR_LIPOPROTEIN"/>
    <property type="match status" value="1"/>
</dbReference>
<comment type="similarity">
    <text evidence="1">Belongs to the fasciclin-like AGP family.</text>
</comment>
<dbReference type="Proteomes" id="UP001202328">
    <property type="component" value="Unassembled WGS sequence"/>
</dbReference>
<proteinExistence type="inferred from homology"/>
<dbReference type="SUPFAM" id="SSF82153">
    <property type="entry name" value="FAS1 domain"/>
    <property type="match status" value="1"/>
</dbReference>
<name>A0AAD4SG59_9MAGN</name>
<dbReference type="InterPro" id="IPR036378">
    <property type="entry name" value="FAS1_dom_sf"/>
</dbReference>
<dbReference type="Pfam" id="PF02469">
    <property type="entry name" value="Fasciclin"/>
    <property type="match status" value="1"/>
</dbReference>
<keyword evidence="2" id="KW-0472">Membrane</keyword>
<dbReference type="Gene3D" id="2.30.180.10">
    <property type="entry name" value="FAS1 domain"/>
    <property type="match status" value="1"/>
</dbReference>
<comment type="caution">
    <text evidence="4">The sequence shown here is derived from an EMBL/GenBank/DDBJ whole genome shotgun (WGS) entry which is preliminary data.</text>
</comment>
<reference evidence="4" key="1">
    <citation type="submission" date="2022-04" db="EMBL/GenBank/DDBJ databases">
        <title>A functionally conserved STORR gene fusion in Papaver species that diverged 16.8 million years ago.</title>
        <authorList>
            <person name="Catania T."/>
        </authorList>
    </citation>
    <scope>NUCLEOTIDE SEQUENCE</scope>
    <source>
        <strain evidence="4">S-188037</strain>
    </source>
</reference>
<dbReference type="InterPro" id="IPR000782">
    <property type="entry name" value="FAS1_domain"/>
</dbReference>
<keyword evidence="5" id="KW-1185">Reference proteome</keyword>
<dbReference type="SMART" id="SM00554">
    <property type="entry name" value="FAS1"/>
    <property type="match status" value="1"/>
</dbReference>
<dbReference type="AlphaFoldDB" id="A0AAD4SG59"/>
<feature type="transmembrane region" description="Helical" evidence="2">
    <location>
        <begin position="12"/>
        <end position="37"/>
    </location>
</feature>
<protein>
    <recommendedName>
        <fullName evidence="3">FAS1 domain-containing protein</fullName>
    </recommendedName>
</protein>
<sequence>MELSKKLRKNWLLNNLIVFVWMFVFVSCFLVIFVSLLKLPDVSQRKGTFGSHRGLRNRKVVKEDESLGELGEMMIGMLPADLAFTVFVPSVKAFANELKLQVNDSVVGLKESDNTFAILSRVLAFSAVPRSLLSVNVPVGKEVTFDSISGFTLYISRDSDGSLVVNKVRSKRLDLRKRDMVVHIMDGVIMDAEFEQSVQPENEDED</sequence>
<keyword evidence="2" id="KW-0812">Transmembrane</keyword>
<evidence type="ECO:0000256" key="2">
    <source>
        <dbReference type="SAM" id="Phobius"/>
    </source>
</evidence>
<dbReference type="PANTHER" id="PTHR37232:SF2">
    <property type="entry name" value="FAS1 DOMAIN-CONTAINING PROTEIN"/>
    <property type="match status" value="1"/>
</dbReference>
<evidence type="ECO:0000313" key="5">
    <source>
        <dbReference type="Proteomes" id="UP001202328"/>
    </source>
</evidence>
<feature type="domain" description="FAS1" evidence="3">
    <location>
        <begin position="54"/>
        <end position="189"/>
    </location>
</feature>